<gene>
    <name evidence="1" type="ORF">S01H4_61608</name>
</gene>
<organism evidence="1">
    <name type="scientific">marine sediment metagenome</name>
    <dbReference type="NCBI Taxonomy" id="412755"/>
    <lineage>
        <taxon>unclassified sequences</taxon>
        <taxon>metagenomes</taxon>
        <taxon>ecological metagenomes</taxon>
    </lineage>
</organism>
<evidence type="ECO:0008006" key="2">
    <source>
        <dbReference type="Google" id="ProtNLM"/>
    </source>
</evidence>
<dbReference type="Gene3D" id="2.40.50.90">
    <property type="match status" value="1"/>
</dbReference>
<protein>
    <recommendedName>
        <fullName evidence="2">TNase-like domain-containing protein</fullName>
    </recommendedName>
</protein>
<name>X1CWT6_9ZZZZ</name>
<feature type="non-terminal residue" evidence="1">
    <location>
        <position position="75"/>
    </location>
</feature>
<dbReference type="SUPFAM" id="SSF50199">
    <property type="entry name" value="Staphylococcal nuclease"/>
    <property type="match status" value="1"/>
</dbReference>
<dbReference type="InterPro" id="IPR035437">
    <property type="entry name" value="SNase_OB-fold_sf"/>
</dbReference>
<sequence>MEDINMPKARVKKVIDGDTIVIMNNTRIRIANLHAPELSERGGKAATQRLSKLVRGKQIGISNVLFRSYGRSVRR</sequence>
<dbReference type="AlphaFoldDB" id="X1CWT6"/>
<reference evidence="1" key="1">
    <citation type="journal article" date="2014" name="Front. Microbiol.">
        <title>High frequency of phylogenetically diverse reductive dehalogenase-homologous genes in deep subseafloor sedimentary metagenomes.</title>
        <authorList>
            <person name="Kawai M."/>
            <person name="Futagami T."/>
            <person name="Toyoda A."/>
            <person name="Takaki Y."/>
            <person name="Nishi S."/>
            <person name="Hori S."/>
            <person name="Arai W."/>
            <person name="Tsubouchi T."/>
            <person name="Morono Y."/>
            <person name="Uchiyama I."/>
            <person name="Ito T."/>
            <person name="Fujiyama A."/>
            <person name="Inagaki F."/>
            <person name="Takami H."/>
        </authorList>
    </citation>
    <scope>NUCLEOTIDE SEQUENCE</scope>
    <source>
        <strain evidence="1">Expedition CK06-06</strain>
    </source>
</reference>
<evidence type="ECO:0000313" key="1">
    <source>
        <dbReference type="EMBL" id="GAH12307.1"/>
    </source>
</evidence>
<dbReference type="EMBL" id="BART01036572">
    <property type="protein sequence ID" value="GAH12307.1"/>
    <property type="molecule type" value="Genomic_DNA"/>
</dbReference>
<accession>X1CWT6</accession>
<comment type="caution">
    <text evidence="1">The sequence shown here is derived from an EMBL/GenBank/DDBJ whole genome shotgun (WGS) entry which is preliminary data.</text>
</comment>
<proteinExistence type="predicted"/>